<dbReference type="RefSeq" id="WP_072832205.1">
    <property type="nucleotide sequence ID" value="NZ_FQXP01000009.1"/>
</dbReference>
<accession>A0A1M5XP15</accession>
<dbReference type="InterPro" id="IPR010982">
    <property type="entry name" value="Lambda_DNA-bd_dom_sf"/>
</dbReference>
<organism evidence="2 3">
    <name type="scientific">Clostridium collagenovorans DSM 3089</name>
    <dbReference type="NCBI Taxonomy" id="1121306"/>
    <lineage>
        <taxon>Bacteria</taxon>
        <taxon>Bacillati</taxon>
        <taxon>Bacillota</taxon>
        <taxon>Clostridia</taxon>
        <taxon>Eubacteriales</taxon>
        <taxon>Clostridiaceae</taxon>
        <taxon>Clostridium</taxon>
    </lineage>
</organism>
<dbReference type="InterPro" id="IPR001387">
    <property type="entry name" value="Cro/C1-type_HTH"/>
</dbReference>
<dbReference type="GO" id="GO:0003677">
    <property type="term" value="F:DNA binding"/>
    <property type="evidence" value="ECO:0007669"/>
    <property type="project" value="UniProtKB-KW"/>
</dbReference>
<proteinExistence type="predicted"/>
<dbReference type="PROSITE" id="PS50943">
    <property type="entry name" value="HTH_CROC1"/>
    <property type="match status" value="1"/>
</dbReference>
<keyword evidence="3" id="KW-1185">Reference proteome</keyword>
<dbReference type="OrthoDB" id="1913717at2"/>
<dbReference type="Proteomes" id="UP000184526">
    <property type="component" value="Unassembled WGS sequence"/>
</dbReference>
<dbReference type="AlphaFoldDB" id="A0A1M5XP15"/>
<dbReference type="STRING" id="1121306.SAMN02745196_02348"/>
<dbReference type="EMBL" id="FQXP01000009">
    <property type="protein sequence ID" value="SHI01489.1"/>
    <property type="molecule type" value="Genomic_DNA"/>
</dbReference>
<reference evidence="2 3" key="1">
    <citation type="submission" date="2016-11" db="EMBL/GenBank/DDBJ databases">
        <authorList>
            <person name="Jaros S."/>
            <person name="Januszkiewicz K."/>
            <person name="Wedrychowicz H."/>
        </authorList>
    </citation>
    <scope>NUCLEOTIDE SEQUENCE [LARGE SCALE GENOMIC DNA]</scope>
    <source>
        <strain evidence="2 3">DSM 3089</strain>
    </source>
</reference>
<evidence type="ECO:0000313" key="3">
    <source>
        <dbReference type="Proteomes" id="UP000184526"/>
    </source>
</evidence>
<feature type="domain" description="HTH cro/C1-type" evidence="1">
    <location>
        <begin position="14"/>
        <end position="68"/>
    </location>
</feature>
<dbReference type="CDD" id="cd00093">
    <property type="entry name" value="HTH_XRE"/>
    <property type="match status" value="1"/>
</dbReference>
<dbReference type="Gene3D" id="1.10.260.40">
    <property type="entry name" value="lambda repressor-like DNA-binding domains"/>
    <property type="match status" value="1"/>
</dbReference>
<sequence length="71" mass="8606">MQDLFENLDWNKKMEVLRVMNNWTQMEAAERCFTVQKAYWSWEAGKVYPRKNSRRAIARAFSVKEEEIFKA</sequence>
<keyword evidence="2" id="KW-0238">DNA-binding</keyword>
<evidence type="ECO:0000313" key="2">
    <source>
        <dbReference type="EMBL" id="SHI01489.1"/>
    </source>
</evidence>
<evidence type="ECO:0000259" key="1">
    <source>
        <dbReference type="PROSITE" id="PS50943"/>
    </source>
</evidence>
<dbReference type="SUPFAM" id="SSF47413">
    <property type="entry name" value="lambda repressor-like DNA-binding domains"/>
    <property type="match status" value="1"/>
</dbReference>
<gene>
    <name evidence="2" type="ORF">SAMN02745196_02348</name>
</gene>
<name>A0A1M5XP15_9CLOT</name>
<protein>
    <submittedName>
        <fullName evidence="2">DNA-binding transcriptional regulator, XRE-family HTH domain</fullName>
    </submittedName>
</protein>